<evidence type="ECO:0000313" key="1">
    <source>
        <dbReference type="EMBL" id="QIB75344.1"/>
    </source>
</evidence>
<dbReference type="GeneID" id="44080582"/>
<organism evidence="1 2">
    <name type="scientific">Halogeometricum borinquense</name>
    <dbReference type="NCBI Taxonomy" id="60847"/>
    <lineage>
        <taxon>Archaea</taxon>
        <taxon>Methanobacteriati</taxon>
        <taxon>Methanobacteriota</taxon>
        <taxon>Stenosarchaea group</taxon>
        <taxon>Halobacteria</taxon>
        <taxon>Halobacteriales</taxon>
        <taxon>Haloferacaceae</taxon>
        <taxon>Halogeometricum</taxon>
    </lineage>
</organism>
<proteinExistence type="predicted"/>
<dbReference type="RefSeq" id="WP_163487124.1">
    <property type="nucleotide sequence ID" value="NZ_CP048739.1"/>
</dbReference>
<name>A0A6C0UIE8_9EURY</name>
<dbReference type="AlphaFoldDB" id="A0A6C0UIE8"/>
<accession>A0A6C0UIE8</accession>
<evidence type="ECO:0000313" key="2">
    <source>
        <dbReference type="Proteomes" id="UP000465846"/>
    </source>
</evidence>
<dbReference type="Proteomes" id="UP000465846">
    <property type="component" value="Chromosome"/>
</dbReference>
<reference evidence="1 2" key="1">
    <citation type="submission" date="2020-02" db="EMBL/GenBank/DDBJ databases">
        <title>Whole genome sequence of Halogeometricum borinquense strain wsp4.</title>
        <authorList>
            <person name="Verma D.K."/>
            <person name="Gopal K."/>
            <person name="Prasad E.S."/>
        </authorList>
    </citation>
    <scope>NUCLEOTIDE SEQUENCE [LARGE SCALE GENOMIC DNA]</scope>
    <source>
        <strain evidence="2">wsp4</strain>
    </source>
</reference>
<protein>
    <recommendedName>
        <fullName evidence="3">MarR family transcriptional regulator</fullName>
    </recommendedName>
</protein>
<evidence type="ECO:0008006" key="3">
    <source>
        <dbReference type="Google" id="ProtNLM"/>
    </source>
</evidence>
<sequence length="90" mass="10149">MTIETEQVVIRPATPVDPLELLAAFDQHGRLDEAAAELGLSDSGRRLQRGWRHLLEHGFIEKLHGARGRCRITPLGELSLRLGQLIYPRE</sequence>
<gene>
    <name evidence="1" type="ORF">G3I44_14235</name>
</gene>
<dbReference type="EMBL" id="CP048739">
    <property type="protein sequence ID" value="QIB75344.1"/>
    <property type="molecule type" value="Genomic_DNA"/>
</dbReference>